<dbReference type="SMART" id="SM00667">
    <property type="entry name" value="LisH"/>
    <property type="match status" value="1"/>
</dbReference>
<evidence type="ECO:0000256" key="1">
    <source>
        <dbReference type="ARBA" id="ARBA00004123"/>
    </source>
</evidence>
<protein>
    <recommendedName>
        <fullName evidence="7">LisH domain-containing protein</fullName>
    </recommendedName>
</protein>
<evidence type="ECO:0000256" key="2">
    <source>
        <dbReference type="ARBA" id="ARBA00022574"/>
    </source>
</evidence>
<proteinExistence type="predicted"/>
<comment type="subcellular location">
    <subcellularLocation>
        <location evidence="1">Nucleus</location>
    </subcellularLocation>
</comment>
<gene>
    <name evidence="5" type="ORF">PPRIM_AZ9-3.1.T0690030</name>
</gene>
<keyword evidence="2" id="KW-0853">WD repeat</keyword>
<dbReference type="PANTHER" id="PTHR22846">
    <property type="entry name" value="WD40 REPEAT PROTEIN"/>
    <property type="match status" value="1"/>
</dbReference>
<dbReference type="InterPro" id="IPR006594">
    <property type="entry name" value="LisH"/>
</dbReference>
<keyword evidence="4" id="KW-0539">Nucleus</keyword>
<comment type="caution">
    <text evidence="5">The sequence shown here is derived from an EMBL/GenBank/DDBJ whole genome shotgun (WGS) entry which is preliminary data.</text>
</comment>
<evidence type="ECO:0000256" key="3">
    <source>
        <dbReference type="ARBA" id="ARBA00022737"/>
    </source>
</evidence>
<organism evidence="5 6">
    <name type="scientific">Paramecium primaurelia</name>
    <dbReference type="NCBI Taxonomy" id="5886"/>
    <lineage>
        <taxon>Eukaryota</taxon>
        <taxon>Sar</taxon>
        <taxon>Alveolata</taxon>
        <taxon>Ciliophora</taxon>
        <taxon>Intramacronucleata</taxon>
        <taxon>Oligohymenophorea</taxon>
        <taxon>Peniculida</taxon>
        <taxon>Parameciidae</taxon>
        <taxon>Paramecium</taxon>
    </lineage>
</organism>
<dbReference type="Pfam" id="PF08513">
    <property type="entry name" value="LisH"/>
    <property type="match status" value="1"/>
</dbReference>
<dbReference type="GO" id="GO:0003714">
    <property type="term" value="F:transcription corepressor activity"/>
    <property type="evidence" value="ECO:0007669"/>
    <property type="project" value="InterPro"/>
</dbReference>
<dbReference type="InterPro" id="IPR045183">
    <property type="entry name" value="Ebi-like"/>
</dbReference>
<keyword evidence="6" id="KW-1185">Reference proteome</keyword>
<evidence type="ECO:0000313" key="5">
    <source>
        <dbReference type="EMBL" id="CAD8082941.1"/>
    </source>
</evidence>
<dbReference type="GO" id="GO:0000118">
    <property type="term" value="C:histone deacetylase complex"/>
    <property type="evidence" value="ECO:0007669"/>
    <property type="project" value="TreeGrafter"/>
</dbReference>
<dbReference type="PROSITE" id="PS50896">
    <property type="entry name" value="LISH"/>
    <property type="match status" value="1"/>
</dbReference>
<dbReference type="EMBL" id="CAJJDM010000072">
    <property type="protein sequence ID" value="CAD8082941.1"/>
    <property type="molecule type" value="Genomic_DNA"/>
</dbReference>
<evidence type="ECO:0008006" key="7">
    <source>
        <dbReference type="Google" id="ProtNLM"/>
    </source>
</evidence>
<evidence type="ECO:0000313" key="6">
    <source>
        <dbReference type="Proteomes" id="UP000688137"/>
    </source>
</evidence>
<dbReference type="AlphaFoldDB" id="A0A8S1MXY4"/>
<evidence type="ECO:0000256" key="4">
    <source>
        <dbReference type="ARBA" id="ARBA00023242"/>
    </source>
</evidence>
<keyword evidence="3" id="KW-0677">Repeat</keyword>
<dbReference type="Proteomes" id="UP000688137">
    <property type="component" value="Unassembled WGS sequence"/>
</dbReference>
<name>A0A8S1MXY4_PARPR</name>
<dbReference type="OMA" id="FNIKNAG"/>
<dbReference type="PANTHER" id="PTHR22846:SF2">
    <property type="entry name" value="F-BOX-LIKE_WD REPEAT-CONTAINING PROTEIN EBI"/>
    <property type="match status" value="1"/>
</dbReference>
<reference evidence="5" key="1">
    <citation type="submission" date="2021-01" db="EMBL/GenBank/DDBJ databases">
        <authorList>
            <consortium name="Genoscope - CEA"/>
            <person name="William W."/>
        </authorList>
    </citation>
    <scope>NUCLEOTIDE SEQUENCE</scope>
</reference>
<sequence>MIVIKTEELNYLIYTYFLEQGYSHSAFALINEVKIDQQFYRDDVKPGQLINLLEKALLFQQLQDHIQINQYYECKVPQLLIQKHVCQFTEKKQLAEKQERRDREIMIQNALMRSQEFVSRNGQTMDLNVELQQDLIQLQDEILLSDWNAQKNILAIYQLNCIKFIQNNQIIQIMPTVVGESFSRVKLMKFDRSSGNNMLIVYENGAAIVIDTTIQIIKMFNIKNAGKLLDFYWNLNWPNVVALIFEKDIEIVDIYKCQTLKYLENVIHFEWRHFDHFIVMDLNYYINLMQIDIDKPQLQLKAELETTLIEFNKRKTLLASFSSTLNIIKIWTLQNDEYVFEITDDQKILQFCWCSSQNANYLITLTSQTLNIWDVEFGQIKSTYEIDFNVTKMVSMDLLNDTPQVILIGEKVVLYDLINKKRRVFNCDTPNKVLRINDEEILFIFKSSYIVYKKN</sequence>
<dbReference type="GO" id="GO:0006357">
    <property type="term" value="P:regulation of transcription by RNA polymerase II"/>
    <property type="evidence" value="ECO:0007669"/>
    <property type="project" value="TreeGrafter"/>
</dbReference>
<accession>A0A8S1MXY4</accession>